<name>A0ABW9ZNQ5_9BACT</name>
<proteinExistence type="predicted"/>
<sequence length="46" mass="5094">MAKAINPKPPKMTNKALKDEKPLKVNLSPDELLKLALNTPIKKKGK</sequence>
<dbReference type="Proteomes" id="UP000753802">
    <property type="component" value="Unassembled WGS sequence"/>
</dbReference>
<evidence type="ECO:0000313" key="2">
    <source>
        <dbReference type="EMBL" id="NCI48722.1"/>
    </source>
</evidence>
<organism evidence="2 3">
    <name type="scientific">Sediminibacterium roseum</name>
    <dbReference type="NCBI Taxonomy" id="1978412"/>
    <lineage>
        <taxon>Bacteria</taxon>
        <taxon>Pseudomonadati</taxon>
        <taxon>Bacteroidota</taxon>
        <taxon>Chitinophagia</taxon>
        <taxon>Chitinophagales</taxon>
        <taxon>Chitinophagaceae</taxon>
        <taxon>Sediminibacterium</taxon>
    </lineage>
</organism>
<dbReference type="RefSeq" id="WP_161817036.1">
    <property type="nucleotide sequence ID" value="NZ_JAACJS010000002.1"/>
</dbReference>
<keyword evidence="3" id="KW-1185">Reference proteome</keyword>
<evidence type="ECO:0000256" key="1">
    <source>
        <dbReference type="SAM" id="MobiDB-lite"/>
    </source>
</evidence>
<comment type="caution">
    <text evidence="2">The sequence shown here is derived from an EMBL/GenBank/DDBJ whole genome shotgun (WGS) entry which is preliminary data.</text>
</comment>
<dbReference type="EMBL" id="JAACJS010000002">
    <property type="protein sequence ID" value="NCI48722.1"/>
    <property type="molecule type" value="Genomic_DNA"/>
</dbReference>
<feature type="region of interest" description="Disordered" evidence="1">
    <location>
        <begin position="1"/>
        <end position="22"/>
    </location>
</feature>
<accession>A0ABW9ZNQ5</accession>
<protein>
    <submittedName>
        <fullName evidence="2">Uncharacterized protein</fullName>
    </submittedName>
</protein>
<reference evidence="2 3" key="1">
    <citation type="submission" date="2020-01" db="EMBL/GenBank/DDBJ databases">
        <title>Genome analysis.</title>
        <authorList>
            <person name="Wu S."/>
            <person name="Wang G."/>
        </authorList>
    </citation>
    <scope>NUCLEOTIDE SEQUENCE [LARGE SCALE GENOMIC DNA]</scope>
    <source>
        <strain evidence="2 3">SYL130</strain>
    </source>
</reference>
<gene>
    <name evidence="2" type="ORF">GWC95_02215</name>
</gene>
<evidence type="ECO:0000313" key="3">
    <source>
        <dbReference type="Proteomes" id="UP000753802"/>
    </source>
</evidence>